<dbReference type="InterPro" id="IPR036188">
    <property type="entry name" value="FAD/NAD-bd_sf"/>
</dbReference>
<dbReference type="GO" id="GO:0008202">
    <property type="term" value="P:steroid metabolic process"/>
    <property type="evidence" value="ECO:0007669"/>
    <property type="project" value="UniProtKB-ARBA"/>
</dbReference>
<dbReference type="AlphaFoldDB" id="A0A382C0Z6"/>
<dbReference type="GO" id="GO:0016491">
    <property type="term" value="F:oxidoreductase activity"/>
    <property type="evidence" value="ECO:0007669"/>
    <property type="project" value="UniProtKB-KW"/>
</dbReference>
<name>A0A382C0Z6_9ZZZZ</name>
<dbReference type="Gene3D" id="3.90.700.10">
    <property type="entry name" value="Succinate dehydrogenase/fumarate reductase flavoprotein, catalytic domain"/>
    <property type="match status" value="1"/>
</dbReference>
<keyword evidence="2" id="KW-0285">Flavoprotein</keyword>
<dbReference type="Pfam" id="PF00890">
    <property type="entry name" value="FAD_binding_2"/>
    <property type="match status" value="1"/>
</dbReference>
<evidence type="ECO:0000256" key="5">
    <source>
        <dbReference type="SAM" id="MobiDB-lite"/>
    </source>
</evidence>
<keyword evidence="3" id="KW-0274">FAD</keyword>
<dbReference type="PANTHER" id="PTHR43400:SF10">
    <property type="entry name" value="3-OXOSTEROID 1-DEHYDROGENASE"/>
    <property type="match status" value="1"/>
</dbReference>
<dbReference type="EMBL" id="UINC01032305">
    <property type="protein sequence ID" value="SVB19750.1"/>
    <property type="molecule type" value="Genomic_DNA"/>
</dbReference>
<evidence type="ECO:0000313" key="7">
    <source>
        <dbReference type="EMBL" id="SVB19750.1"/>
    </source>
</evidence>
<gene>
    <name evidence="7" type="ORF">METZ01_LOCUS172604</name>
</gene>
<evidence type="ECO:0000256" key="2">
    <source>
        <dbReference type="ARBA" id="ARBA00022630"/>
    </source>
</evidence>
<accession>A0A382C0Z6</accession>
<evidence type="ECO:0000259" key="6">
    <source>
        <dbReference type="Pfam" id="PF00890"/>
    </source>
</evidence>
<evidence type="ECO:0000256" key="3">
    <source>
        <dbReference type="ARBA" id="ARBA00022827"/>
    </source>
</evidence>
<organism evidence="7">
    <name type="scientific">marine metagenome</name>
    <dbReference type="NCBI Taxonomy" id="408172"/>
    <lineage>
        <taxon>unclassified sequences</taxon>
        <taxon>metagenomes</taxon>
        <taxon>ecological metagenomes</taxon>
    </lineage>
</organism>
<feature type="domain" description="FAD-dependent oxidoreductase 2 FAD-binding" evidence="6">
    <location>
        <begin position="8"/>
        <end position="550"/>
    </location>
</feature>
<dbReference type="Gene3D" id="3.50.50.60">
    <property type="entry name" value="FAD/NAD(P)-binding domain"/>
    <property type="match status" value="2"/>
</dbReference>
<dbReference type="SUPFAM" id="SSF56425">
    <property type="entry name" value="Succinate dehydrogenase/fumarate reductase flavoprotein, catalytic domain"/>
    <property type="match status" value="1"/>
</dbReference>
<evidence type="ECO:0000256" key="4">
    <source>
        <dbReference type="ARBA" id="ARBA00023002"/>
    </source>
</evidence>
<dbReference type="InterPro" id="IPR050315">
    <property type="entry name" value="FAD-oxidoreductase_2"/>
</dbReference>
<dbReference type="InterPro" id="IPR027477">
    <property type="entry name" value="Succ_DH/fumarate_Rdtase_cat_sf"/>
</dbReference>
<dbReference type="PANTHER" id="PTHR43400">
    <property type="entry name" value="FUMARATE REDUCTASE"/>
    <property type="match status" value="1"/>
</dbReference>
<feature type="region of interest" description="Disordered" evidence="5">
    <location>
        <begin position="126"/>
        <end position="145"/>
    </location>
</feature>
<evidence type="ECO:0000256" key="1">
    <source>
        <dbReference type="ARBA" id="ARBA00001974"/>
    </source>
</evidence>
<comment type="cofactor">
    <cofactor evidence="1">
        <name>FAD</name>
        <dbReference type="ChEBI" id="CHEBI:57692"/>
    </cofactor>
</comment>
<protein>
    <recommendedName>
        <fullName evidence="6">FAD-dependent oxidoreductase 2 FAD-binding domain-containing protein</fullName>
    </recommendedName>
</protein>
<proteinExistence type="predicted"/>
<keyword evidence="4" id="KW-0560">Oxidoreductase</keyword>
<reference evidence="7" key="1">
    <citation type="submission" date="2018-05" db="EMBL/GenBank/DDBJ databases">
        <authorList>
            <person name="Lanie J.A."/>
            <person name="Ng W.-L."/>
            <person name="Kazmierczak K.M."/>
            <person name="Andrzejewski T.M."/>
            <person name="Davidsen T.M."/>
            <person name="Wayne K.J."/>
            <person name="Tettelin H."/>
            <person name="Glass J.I."/>
            <person name="Rusch D."/>
            <person name="Podicherti R."/>
            <person name="Tsui H.-C.T."/>
            <person name="Winkler M.E."/>
        </authorList>
    </citation>
    <scope>NUCLEOTIDE SEQUENCE</scope>
</reference>
<dbReference type="InterPro" id="IPR003953">
    <property type="entry name" value="FAD-dep_OxRdtase_2_FAD-bd"/>
</dbReference>
<dbReference type="SUPFAM" id="SSF51905">
    <property type="entry name" value="FAD/NAD(P)-binding domain"/>
    <property type="match status" value="1"/>
</dbReference>
<sequence length="569" mass="62609">MNWDYEYDVVVVGSGNGALTSALCAHDGGAKTLVIEKSDQFGGTSATSGGGVWIPNNRYAKAENVDDSDQDARDYINSVSPKGKINEDLIETYIIEGPRMIDYLHENSIVKYRNLSYYPDYFPDNPGGKGGNRSMEPEPISGTKLGNDLAKLREQHPQTAFTMGPINMNFTQVEGQLLLGALPGWKSLFAKLITKYIFDIPMRFKWGWKDRRLTMGNAGVARLILSLKDRDVDLWIDTGMTDLIENKGKVIGIKANKYGSEINIKANKGVILASGGFEKDQNLREQYLPQPTNSDWSAGNIYNTGDALKVALKLGADTHQMDTGWWSTVMKVPNQEKGWLSMVDKSMPGNYTVNKNGERFSNESQNYVSFVDDMFKQYAEGNPCAPCYMIFDSNFRKNRPCGPLLQGTMQPDSSVPKEWWTPSFLSKADTLEKLAEIVGIDPRGLLKTQAKVNKFSKTGKDLDLKRGDSVYDRYYGDPSVTPNPCLASLDKGPFYCMVLYPGEMGTAGGLVIDVNARVLKADGVAIPGLYACGNCTTALLPKYPGPGSTLGPAMTFGYLAAKHITGTNF</sequence>